<dbReference type="RefSeq" id="WP_241895191.1">
    <property type="nucleotide sequence ID" value="NZ_FUHW01000011.1"/>
</dbReference>
<dbReference type="PRINTS" id="PR00455">
    <property type="entry name" value="HTHTETR"/>
</dbReference>
<sequence>MQHQPAPQATPDAANSSAETTGRSQAKASRRSTLLDEAARLFATHGYHGVSIEDLGSASGISGPAVYRHFAGKAAVLGALLTEVSHDLHDGGSAVAQAGGSPEEVLGELVRFHADFALGHRDVIRVQDRDMASLSEADQSTVRRLQRSYIEIWSQQLGLLHPEENESAARFRAQSVLGLINSTPHSAHRSDADPVTRRRRLVSMALAALKAPVG</sequence>
<protein>
    <submittedName>
        <fullName evidence="5">Transcriptional regulator, TetR family</fullName>
    </submittedName>
</protein>
<dbReference type="PROSITE" id="PS50977">
    <property type="entry name" value="HTH_TETR_2"/>
    <property type="match status" value="1"/>
</dbReference>
<feature type="domain" description="HTH tetR-type" evidence="4">
    <location>
        <begin position="28"/>
        <end position="88"/>
    </location>
</feature>
<dbReference type="Gene3D" id="1.10.10.60">
    <property type="entry name" value="Homeodomain-like"/>
    <property type="match status" value="1"/>
</dbReference>
<evidence type="ECO:0000259" key="4">
    <source>
        <dbReference type="PROSITE" id="PS50977"/>
    </source>
</evidence>
<accession>A0A1R4F2P1</accession>
<gene>
    <name evidence="5" type="ORF">FM101_01915</name>
</gene>
<evidence type="ECO:0000256" key="1">
    <source>
        <dbReference type="ARBA" id="ARBA00023125"/>
    </source>
</evidence>
<dbReference type="Proteomes" id="UP000195913">
    <property type="component" value="Unassembled WGS sequence"/>
</dbReference>
<dbReference type="SUPFAM" id="SSF48498">
    <property type="entry name" value="Tetracyclin repressor-like, C-terminal domain"/>
    <property type="match status" value="1"/>
</dbReference>
<feature type="compositionally biased region" description="Polar residues" evidence="3">
    <location>
        <begin position="1"/>
        <end position="27"/>
    </location>
</feature>
<dbReference type="GO" id="GO:0003700">
    <property type="term" value="F:DNA-binding transcription factor activity"/>
    <property type="evidence" value="ECO:0007669"/>
    <property type="project" value="TreeGrafter"/>
</dbReference>
<feature type="DNA-binding region" description="H-T-H motif" evidence="2">
    <location>
        <begin position="51"/>
        <end position="70"/>
    </location>
</feature>
<dbReference type="Gene3D" id="1.10.357.10">
    <property type="entry name" value="Tetracycline Repressor, domain 2"/>
    <property type="match status" value="1"/>
</dbReference>
<reference evidence="5 6" key="1">
    <citation type="submission" date="2017-02" db="EMBL/GenBank/DDBJ databases">
        <authorList>
            <person name="Peterson S.W."/>
        </authorList>
    </citation>
    <scope>NUCLEOTIDE SEQUENCE [LARGE SCALE GENOMIC DNA]</scope>
    <source>
        <strain evidence="5 6">B Ar 00.02</strain>
    </source>
</reference>
<dbReference type="Pfam" id="PF17932">
    <property type="entry name" value="TetR_C_24"/>
    <property type="match status" value="1"/>
</dbReference>
<dbReference type="Pfam" id="PF00440">
    <property type="entry name" value="TetR_N"/>
    <property type="match status" value="1"/>
</dbReference>
<dbReference type="SUPFAM" id="SSF46689">
    <property type="entry name" value="Homeodomain-like"/>
    <property type="match status" value="1"/>
</dbReference>
<dbReference type="InterPro" id="IPR009057">
    <property type="entry name" value="Homeodomain-like_sf"/>
</dbReference>
<organism evidence="5 6">
    <name type="scientific">Arthrobacter rhombi</name>
    <dbReference type="NCBI Taxonomy" id="71253"/>
    <lineage>
        <taxon>Bacteria</taxon>
        <taxon>Bacillati</taxon>
        <taxon>Actinomycetota</taxon>
        <taxon>Actinomycetes</taxon>
        <taxon>Micrococcales</taxon>
        <taxon>Micrococcaceae</taxon>
        <taxon>Arthrobacter</taxon>
    </lineage>
</organism>
<keyword evidence="6" id="KW-1185">Reference proteome</keyword>
<dbReference type="PROSITE" id="PS01081">
    <property type="entry name" value="HTH_TETR_1"/>
    <property type="match status" value="1"/>
</dbReference>
<evidence type="ECO:0000313" key="6">
    <source>
        <dbReference type="Proteomes" id="UP000195913"/>
    </source>
</evidence>
<dbReference type="InterPro" id="IPR036271">
    <property type="entry name" value="Tet_transcr_reg_TetR-rel_C_sf"/>
</dbReference>
<dbReference type="PANTHER" id="PTHR30055">
    <property type="entry name" value="HTH-TYPE TRANSCRIPTIONAL REGULATOR RUTR"/>
    <property type="match status" value="1"/>
</dbReference>
<proteinExistence type="predicted"/>
<evidence type="ECO:0000256" key="2">
    <source>
        <dbReference type="PROSITE-ProRule" id="PRU00335"/>
    </source>
</evidence>
<dbReference type="GO" id="GO:0000976">
    <property type="term" value="F:transcription cis-regulatory region binding"/>
    <property type="evidence" value="ECO:0007669"/>
    <property type="project" value="TreeGrafter"/>
</dbReference>
<dbReference type="AlphaFoldDB" id="A0A1R4F2P1"/>
<name>A0A1R4F2P1_9MICC</name>
<dbReference type="PANTHER" id="PTHR30055:SF237">
    <property type="entry name" value="TRANSCRIPTIONAL REPRESSOR MCE3R"/>
    <property type="match status" value="1"/>
</dbReference>
<dbReference type="InterPro" id="IPR041490">
    <property type="entry name" value="KstR2_TetR_C"/>
</dbReference>
<dbReference type="InterPro" id="IPR050109">
    <property type="entry name" value="HTH-type_TetR-like_transc_reg"/>
</dbReference>
<dbReference type="EMBL" id="FUHW01000011">
    <property type="protein sequence ID" value="SJM50145.1"/>
    <property type="molecule type" value="Genomic_DNA"/>
</dbReference>
<evidence type="ECO:0000313" key="5">
    <source>
        <dbReference type="EMBL" id="SJM50145.1"/>
    </source>
</evidence>
<dbReference type="InterPro" id="IPR023772">
    <property type="entry name" value="DNA-bd_HTH_TetR-type_CS"/>
</dbReference>
<evidence type="ECO:0000256" key="3">
    <source>
        <dbReference type="SAM" id="MobiDB-lite"/>
    </source>
</evidence>
<keyword evidence="1 2" id="KW-0238">DNA-binding</keyword>
<dbReference type="InterPro" id="IPR001647">
    <property type="entry name" value="HTH_TetR"/>
</dbReference>
<feature type="region of interest" description="Disordered" evidence="3">
    <location>
        <begin position="1"/>
        <end position="30"/>
    </location>
</feature>